<evidence type="ECO:0000313" key="9">
    <source>
        <dbReference type="EMBL" id="RBP45776.1"/>
    </source>
</evidence>
<evidence type="ECO:0000256" key="2">
    <source>
        <dbReference type="ARBA" id="ARBA00022692"/>
    </source>
</evidence>
<dbReference type="EMBL" id="QNRR01000002">
    <property type="protein sequence ID" value="RBP45776.1"/>
    <property type="molecule type" value="Genomic_DNA"/>
</dbReference>
<dbReference type="PANTHER" id="PTHR21624">
    <property type="entry name" value="STEROL DESATURASE-RELATED PROTEIN"/>
    <property type="match status" value="1"/>
</dbReference>
<keyword evidence="3 7" id="KW-1133">Transmembrane helix</keyword>
<dbReference type="Pfam" id="PF04116">
    <property type="entry name" value="FA_hydroxylase"/>
    <property type="match status" value="1"/>
</dbReference>
<name>A0A366HQL0_9BACT</name>
<keyword evidence="4" id="KW-0560">Oxidoreductase</keyword>
<dbReference type="RefSeq" id="WP_170156892.1">
    <property type="nucleotide sequence ID" value="NZ_QNRR01000002.1"/>
</dbReference>
<evidence type="ECO:0000256" key="5">
    <source>
        <dbReference type="ARBA" id="ARBA00023098"/>
    </source>
</evidence>
<dbReference type="GO" id="GO:0008610">
    <property type="term" value="P:lipid biosynthetic process"/>
    <property type="evidence" value="ECO:0007669"/>
    <property type="project" value="InterPro"/>
</dbReference>
<dbReference type="InterPro" id="IPR051689">
    <property type="entry name" value="Sterol_desaturase/TMEM195"/>
</dbReference>
<evidence type="ECO:0000256" key="6">
    <source>
        <dbReference type="ARBA" id="ARBA00023136"/>
    </source>
</evidence>
<dbReference type="GO" id="GO:0016020">
    <property type="term" value="C:membrane"/>
    <property type="evidence" value="ECO:0007669"/>
    <property type="project" value="GOC"/>
</dbReference>
<keyword evidence="6 7" id="KW-0472">Membrane</keyword>
<gene>
    <name evidence="9" type="ORF">DES53_102158</name>
</gene>
<sequence length="268" mass="30916">MTQKLIGLTIAFTLLTLIFWAVEFLWPSIKGQKKVRKGFWTDVVYWFFTPLISKTISQIAVLIALVPALLMMGRTLNKEAIAAGYGPALSLPPWLQALLILVIGDFIGYWTHRWFHSRRLWAFHAVHHSSKELDWLSSVRLHPVNDIVSRIFQAVPFVMLGFSPVVIAAYVPFLTFYSIFIHANVSWSFGPLRHVIASPAFHRWHHTKEDEAIDMNFAGLLPVWDVMFGTFYLPNHKQPTEFGVHDDSVPESFWGQMMYPFRKRSRSS</sequence>
<comment type="subcellular location">
    <subcellularLocation>
        <location evidence="1">Endomembrane system</location>
        <topology evidence="1">Multi-pass membrane protein</topology>
    </subcellularLocation>
</comment>
<dbReference type="AlphaFoldDB" id="A0A366HQL0"/>
<feature type="transmembrane region" description="Helical" evidence="7">
    <location>
        <begin position="157"/>
        <end position="180"/>
    </location>
</feature>
<keyword evidence="5" id="KW-0443">Lipid metabolism</keyword>
<keyword evidence="10" id="KW-1185">Reference proteome</keyword>
<dbReference type="GO" id="GO:0005506">
    <property type="term" value="F:iron ion binding"/>
    <property type="evidence" value="ECO:0007669"/>
    <property type="project" value="InterPro"/>
</dbReference>
<feature type="transmembrane region" description="Helical" evidence="7">
    <location>
        <begin position="47"/>
        <end position="73"/>
    </location>
</feature>
<feature type="transmembrane region" description="Helical" evidence="7">
    <location>
        <begin position="6"/>
        <end position="26"/>
    </location>
</feature>
<comment type="caution">
    <text evidence="9">The sequence shown here is derived from an EMBL/GenBank/DDBJ whole genome shotgun (WGS) entry which is preliminary data.</text>
</comment>
<evidence type="ECO:0000259" key="8">
    <source>
        <dbReference type="Pfam" id="PF04116"/>
    </source>
</evidence>
<evidence type="ECO:0000313" key="10">
    <source>
        <dbReference type="Proteomes" id="UP000253426"/>
    </source>
</evidence>
<dbReference type="InterPro" id="IPR006694">
    <property type="entry name" value="Fatty_acid_hydroxylase"/>
</dbReference>
<accession>A0A366HQL0</accession>
<evidence type="ECO:0000256" key="7">
    <source>
        <dbReference type="SAM" id="Phobius"/>
    </source>
</evidence>
<evidence type="ECO:0000256" key="3">
    <source>
        <dbReference type="ARBA" id="ARBA00022989"/>
    </source>
</evidence>
<proteinExistence type="predicted"/>
<organism evidence="9 10">
    <name type="scientific">Roseimicrobium gellanilyticum</name>
    <dbReference type="NCBI Taxonomy" id="748857"/>
    <lineage>
        <taxon>Bacteria</taxon>
        <taxon>Pseudomonadati</taxon>
        <taxon>Verrucomicrobiota</taxon>
        <taxon>Verrucomicrobiia</taxon>
        <taxon>Verrucomicrobiales</taxon>
        <taxon>Verrucomicrobiaceae</taxon>
        <taxon>Roseimicrobium</taxon>
    </lineage>
</organism>
<protein>
    <submittedName>
        <fullName evidence="9">Sterol desaturase/sphingolipid hydroxylase (Fatty acid hydroxylase superfamily)</fullName>
    </submittedName>
</protein>
<dbReference type="GO" id="GO:0050479">
    <property type="term" value="F:glyceryl-ether monooxygenase activity"/>
    <property type="evidence" value="ECO:0007669"/>
    <property type="project" value="TreeGrafter"/>
</dbReference>
<dbReference type="GO" id="GO:0012505">
    <property type="term" value="C:endomembrane system"/>
    <property type="evidence" value="ECO:0007669"/>
    <property type="project" value="UniProtKB-SubCell"/>
</dbReference>
<evidence type="ECO:0000256" key="1">
    <source>
        <dbReference type="ARBA" id="ARBA00004127"/>
    </source>
</evidence>
<keyword evidence="2 7" id="KW-0812">Transmembrane</keyword>
<dbReference type="GO" id="GO:0006643">
    <property type="term" value="P:membrane lipid metabolic process"/>
    <property type="evidence" value="ECO:0007669"/>
    <property type="project" value="TreeGrafter"/>
</dbReference>
<dbReference type="Proteomes" id="UP000253426">
    <property type="component" value="Unassembled WGS sequence"/>
</dbReference>
<dbReference type="PANTHER" id="PTHR21624:SF1">
    <property type="entry name" value="ALKYLGLYCEROL MONOOXYGENASE"/>
    <property type="match status" value="1"/>
</dbReference>
<reference evidence="9 10" key="1">
    <citation type="submission" date="2018-06" db="EMBL/GenBank/DDBJ databases">
        <title>Genomic Encyclopedia of Type Strains, Phase IV (KMG-IV): sequencing the most valuable type-strain genomes for metagenomic binning, comparative biology and taxonomic classification.</title>
        <authorList>
            <person name="Goeker M."/>
        </authorList>
    </citation>
    <scope>NUCLEOTIDE SEQUENCE [LARGE SCALE GENOMIC DNA]</scope>
    <source>
        <strain evidence="9 10">DSM 25532</strain>
    </source>
</reference>
<evidence type="ECO:0000256" key="4">
    <source>
        <dbReference type="ARBA" id="ARBA00023002"/>
    </source>
</evidence>
<feature type="domain" description="Fatty acid hydroxylase" evidence="8">
    <location>
        <begin position="98"/>
        <end position="230"/>
    </location>
</feature>